<dbReference type="HAMAP" id="MF_01987">
    <property type="entry name" value="Ribokinase"/>
    <property type="match status" value="1"/>
</dbReference>
<evidence type="ECO:0000256" key="11">
    <source>
        <dbReference type="ARBA" id="ARBA00023277"/>
    </source>
</evidence>
<dbReference type="SUPFAM" id="SSF53613">
    <property type="entry name" value="Ribokinase-like"/>
    <property type="match status" value="1"/>
</dbReference>
<dbReference type="InterPro" id="IPR011877">
    <property type="entry name" value="Ribokinase"/>
</dbReference>
<keyword evidence="5 12" id="KW-0479">Metal-binding</keyword>
<evidence type="ECO:0000256" key="12">
    <source>
        <dbReference type="HAMAP-Rule" id="MF_01987"/>
    </source>
</evidence>
<evidence type="ECO:0000256" key="8">
    <source>
        <dbReference type="ARBA" id="ARBA00022840"/>
    </source>
</evidence>
<keyword evidence="15" id="KW-1185">Reference proteome</keyword>
<dbReference type="EC" id="2.7.1.15" evidence="2 12"/>
<dbReference type="GO" id="GO:0005829">
    <property type="term" value="C:cytosol"/>
    <property type="evidence" value="ECO:0007669"/>
    <property type="project" value="TreeGrafter"/>
</dbReference>
<dbReference type="CDD" id="cd01174">
    <property type="entry name" value="ribokinase"/>
    <property type="match status" value="1"/>
</dbReference>
<evidence type="ECO:0000256" key="7">
    <source>
        <dbReference type="ARBA" id="ARBA00022777"/>
    </source>
</evidence>
<evidence type="ECO:0000256" key="3">
    <source>
        <dbReference type="ARBA" id="ARBA00016943"/>
    </source>
</evidence>
<accession>A0AA47B3P2</accession>
<feature type="active site" description="Proton acceptor" evidence="12">
    <location>
        <position position="253"/>
    </location>
</feature>
<dbReference type="PRINTS" id="PR00990">
    <property type="entry name" value="RIBOKINASE"/>
</dbReference>
<feature type="binding site" evidence="12">
    <location>
        <position position="287"/>
    </location>
    <ligand>
        <name>K(+)</name>
        <dbReference type="ChEBI" id="CHEBI:29103"/>
    </ligand>
</feature>
<comment type="function">
    <text evidence="12">Catalyzes the phosphorylation of ribose at O-5 in a reaction requiring ATP and magnesium. The resulting D-ribose-5-phosphate can then be used either for sythesis of nucleotides, histidine, and tryptophan, or as a component of the pentose phosphate pathway.</text>
</comment>
<comment type="subcellular location">
    <subcellularLocation>
        <location evidence="12">Cytoplasm</location>
    </subcellularLocation>
</comment>
<keyword evidence="10 12" id="KW-0630">Potassium</keyword>
<dbReference type="EMBL" id="CP084389">
    <property type="protein sequence ID" value="UZX29549.1"/>
    <property type="molecule type" value="Genomic_DNA"/>
</dbReference>
<dbReference type="GO" id="GO:0019303">
    <property type="term" value="P:D-ribose catabolic process"/>
    <property type="evidence" value="ECO:0007669"/>
    <property type="project" value="UniProtKB-UniRule"/>
</dbReference>
<dbReference type="Pfam" id="PF00294">
    <property type="entry name" value="PfkB"/>
    <property type="match status" value="1"/>
</dbReference>
<feature type="binding site" evidence="12">
    <location>
        <begin position="40"/>
        <end position="44"/>
    </location>
    <ligand>
        <name>substrate</name>
    </ligand>
</feature>
<evidence type="ECO:0000256" key="9">
    <source>
        <dbReference type="ARBA" id="ARBA00022842"/>
    </source>
</evidence>
<feature type="binding site" evidence="12">
    <location>
        <position position="249"/>
    </location>
    <ligand>
        <name>K(+)</name>
        <dbReference type="ChEBI" id="CHEBI:29103"/>
    </ligand>
</feature>
<proteinExistence type="inferred from homology"/>
<feature type="binding site" evidence="12">
    <location>
        <position position="289"/>
    </location>
    <ligand>
        <name>K(+)</name>
        <dbReference type="ChEBI" id="CHEBI:29103"/>
    </ligand>
</feature>
<organism evidence="14 15">
    <name type="scientific">Lactobacillus helsingborgensis</name>
    <dbReference type="NCBI Taxonomy" id="1218494"/>
    <lineage>
        <taxon>Bacteria</taxon>
        <taxon>Bacillati</taxon>
        <taxon>Bacillota</taxon>
        <taxon>Bacilli</taxon>
        <taxon>Lactobacillales</taxon>
        <taxon>Lactobacillaceae</taxon>
        <taxon>Lactobacillus</taxon>
    </lineage>
</organism>
<sequence length="308" mass="32932">MSINISVLGSINLDTTYHITHIPLPGETLQVNKKTYAGGGKGANQAVAAQRSGATVHFIGAVGNDTAGKFMLETMGKENIDLANVEVKENEQTGAATILLDKNGQNSILVYAGANSLISHKQIVKAENVIAKSQYIIAQFETPIKATLEAFKIAKKHDVITILNPAPAAKISDELLELTDIITPNETESAFITGIKVKDQNAMHETDMYFKKKGVKVTLITLGSRGVHCSIGSISQLVPAHKVHVVDTTGAGDTFVGAMASILKPDFSNIFEAIDYGQKASSITIEVMGAQPSIPTREKVEQVYGKED</sequence>
<comment type="similarity">
    <text evidence="12">Belongs to the carbohydrate kinase PfkB family. Ribokinase subfamily.</text>
</comment>
<keyword evidence="12" id="KW-0963">Cytoplasm</keyword>
<reference evidence="14" key="1">
    <citation type="submission" date="2021-09" db="EMBL/GenBank/DDBJ databases">
        <title>Lactobacillus species from Apis mellifera, Switzerland.</title>
        <authorList>
            <person name="Pfister J."/>
            <person name="Brown A."/>
            <person name="Neumann P."/>
            <person name="Collaud A."/>
            <person name="Retschnig G."/>
            <person name="Perreten V."/>
        </authorList>
    </citation>
    <scope>NUCLEOTIDE SEQUENCE</scope>
    <source>
        <strain evidence="14">IBH002</strain>
    </source>
</reference>
<dbReference type="InterPro" id="IPR002139">
    <property type="entry name" value="Ribo/fructo_kinase"/>
</dbReference>
<evidence type="ECO:0000256" key="1">
    <source>
        <dbReference type="ARBA" id="ARBA00005380"/>
    </source>
</evidence>
<keyword evidence="4 12" id="KW-0808">Transferase</keyword>
<evidence type="ECO:0000313" key="14">
    <source>
        <dbReference type="EMBL" id="UZX29549.1"/>
    </source>
</evidence>
<comment type="cofactor">
    <cofactor evidence="12">
        <name>Mg(2+)</name>
        <dbReference type="ChEBI" id="CHEBI:18420"/>
    </cofactor>
    <text evidence="12">Requires a divalent cation, most likely magnesium in vivo, as an electrophilic catalyst to aid phosphoryl group transfer. It is the chelate of the metal and the nucleotide that is the actual substrate.</text>
</comment>
<keyword evidence="11 12" id="KW-0119">Carbohydrate metabolism</keyword>
<dbReference type="PANTHER" id="PTHR10584">
    <property type="entry name" value="SUGAR KINASE"/>
    <property type="match status" value="1"/>
</dbReference>
<comment type="caution">
    <text evidence="12">Lacks conserved residue(s) required for the propagation of feature annotation.</text>
</comment>
<comment type="activity regulation">
    <text evidence="12">Activated by a monovalent cation that binds near, but not in, the active site. The most likely occupant of the site in vivo is potassium. Ion binding induces a conformational change that may alter substrate affinity.</text>
</comment>
<keyword evidence="9 12" id="KW-0460">Magnesium</keyword>
<comment type="pathway">
    <text evidence="12">Carbohydrate metabolism; D-ribose degradation; D-ribose 5-phosphate from beta-D-ribopyranose: step 2/2.</text>
</comment>
<dbReference type="InterPro" id="IPR011611">
    <property type="entry name" value="PfkB_dom"/>
</dbReference>
<protein>
    <recommendedName>
        <fullName evidence="3 12">Ribokinase</fullName>
        <shortName evidence="12">RK</shortName>
        <ecNumber evidence="2 12">2.7.1.15</ecNumber>
    </recommendedName>
</protein>
<comment type="catalytic activity">
    <reaction evidence="12">
        <text>D-ribose + ATP = D-ribose 5-phosphate + ADP + H(+)</text>
        <dbReference type="Rhea" id="RHEA:13697"/>
        <dbReference type="ChEBI" id="CHEBI:15378"/>
        <dbReference type="ChEBI" id="CHEBI:30616"/>
        <dbReference type="ChEBI" id="CHEBI:47013"/>
        <dbReference type="ChEBI" id="CHEBI:78346"/>
        <dbReference type="ChEBI" id="CHEBI:456216"/>
        <dbReference type="EC" id="2.7.1.15"/>
    </reaction>
</comment>
<dbReference type="NCBIfam" id="TIGR02152">
    <property type="entry name" value="D_ribokin_bact"/>
    <property type="match status" value="1"/>
</dbReference>
<feature type="binding site" evidence="12">
    <location>
        <position position="185"/>
    </location>
    <ligand>
        <name>ATP</name>
        <dbReference type="ChEBI" id="CHEBI:30616"/>
    </ligand>
</feature>
<evidence type="ECO:0000256" key="6">
    <source>
        <dbReference type="ARBA" id="ARBA00022741"/>
    </source>
</evidence>
<comment type="similarity">
    <text evidence="1">Belongs to the carbohydrate kinase pfkB family.</text>
</comment>
<evidence type="ECO:0000256" key="2">
    <source>
        <dbReference type="ARBA" id="ARBA00012035"/>
    </source>
</evidence>
<feature type="binding site" evidence="12">
    <location>
        <begin position="252"/>
        <end position="253"/>
    </location>
    <ligand>
        <name>ATP</name>
        <dbReference type="ChEBI" id="CHEBI:30616"/>
    </ligand>
</feature>
<dbReference type="GO" id="GO:0046872">
    <property type="term" value="F:metal ion binding"/>
    <property type="evidence" value="ECO:0007669"/>
    <property type="project" value="UniProtKB-KW"/>
</dbReference>
<keyword evidence="7 12" id="KW-0418">Kinase</keyword>
<dbReference type="GO" id="GO:0005524">
    <property type="term" value="F:ATP binding"/>
    <property type="evidence" value="ECO:0007669"/>
    <property type="project" value="UniProtKB-UniRule"/>
</dbReference>
<dbReference type="RefSeq" id="WP_046327746.1">
    <property type="nucleotide sequence ID" value="NZ_CP084389.1"/>
</dbReference>
<evidence type="ECO:0000259" key="13">
    <source>
        <dbReference type="Pfam" id="PF00294"/>
    </source>
</evidence>
<feature type="binding site" evidence="12">
    <location>
        <begin position="221"/>
        <end position="226"/>
    </location>
    <ligand>
        <name>ATP</name>
        <dbReference type="ChEBI" id="CHEBI:30616"/>
    </ligand>
</feature>
<name>A0AA47B3P2_9LACO</name>
<feature type="binding site" evidence="12">
    <location>
        <position position="141"/>
    </location>
    <ligand>
        <name>substrate</name>
    </ligand>
</feature>
<evidence type="ECO:0000256" key="4">
    <source>
        <dbReference type="ARBA" id="ARBA00022679"/>
    </source>
</evidence>
<dbReference type="PANTHER" id="PTHR10584:SF166">
    <property type="entry name" value="RIBOKINASE"/>
    <property type="match status" value="1"/>
</dbReference>
<dbReference type="Gene3D" id="3.40.1190.20">
    <property type="match status" value="1"/>
</dbReference>
<feature type="binding site" evidence="12">
    <location>
        <position position="247"/>
    </location>
    <ligand>
        <name>K(+)</name>
        <dbReference type="ChEBI" id="CHEBI:29103"/>
    </ligand>
</feature>
<evidence type="ECO:0000256" key="5">
    <source>
        <dbReference type="ARBA" id="ARBA00022723"/>
    </source>
</evidence>
<keyword evidence="8 12" id="KW-0067">ATP-binding</keyword>
<dbReference type="InterPro" id="IPR002173">
    <property type="entry name" value="Carboh/pur_kinase_PfkB_CS"/>
</dbReference>
<dbReference type="GO" id="GO:0004747">
    <property type="term" value="F:ribokinase activity"/>
    <property type="evidence" value="ECO:0007669"/>
    <property type="project" value="UniProtKB-UniRule"/>
</dbReference>
<dbReference type="InterPro" id="IPR029056">
    <property type="entry name" value="Ribokinase-like"/>
</dbReference>
<comment type="subunit">
    <text evidence="12">Homodimer.</text>
</comment>
<feature type="binding site" evidence="12">
    <location>
        <begin position="12"/>
        <end position="14"/>
    </location>
    <ligand>
        <name>substrate</name>
    </ligand>
</feature>
<feature type="binding site" evidence="12">
    <location>
        <position position="253"/>
    </location>
    <ligand>
        <name>substrate</name>
    </ligand>
</feature>
<evidence type="ECO:0000256" key="10">
    <source>
        <dbReference type="ARBA" id="ARBA00022958"/>
    </source>
</evidence>
<dbReference type="AlphaFoldDB" id="A0AA47B3P2"/>
<dbReference type="PROSITE" id="PS00584">
    <property type="entry name" value="PFKB_KINASES_2"/>
    <property type="match status" value="1"/>
</dbReference>
<feature type="binding site" evidence="12">
    <location>
        <position position="293"/>
    </location>
    <ligand>
        <name>K(+)</name>
        <dbReference type="ChEBI" id="CHEBI:29103"/>
    </ligand>
</feature>
<feature type="domain" description="Carbohydrate kinase PfkB" evidence="13">
    <location>
        <begin position="4"/>
        <end position="297"/>
    </location>
</feature>
<feature type="binding site" evidence="12">
    <location>
        <position position="284"/>
    </location>
    <ligand>
        <name>K(+)</name>
        <dbReference type="ChEBI" id="CHEBI:29103"/>
    </ligand>
</feature>
<keyword evidence="6 12" id="KW-0547">Nucleotide-binding</keyword>
<gene>
    <name evidence="12 14" type="primary">rbsK</name>
    <name evidence="14" type="ORF">LDX53_08245</name>
</gene>
<evidence type="ECO:0000313" key="15">
    <source>
        <dbReference type="Proteomes" id="UP001164557"/>
    </source>
</evidence>
<dbReference type="Proteomes" id="UP001164557">
    <property type="component" value="Chromosome"/>
</dbReference>